<name>A0A327Q9C8_9BACT</name>
<organism evidence="1 2">
    <name type="scientific">Chitinophaga skermanii</name>
    <dbReference type="NCBI Taxonomy" id="331697"/>
    <lineage>
        <taxon>Bacteria</taxon>
        <taxon>Pseudomonadati</taxon>
        <taxon>Bacteroidota</taxon>
        <taxon>Chitinophagia</taxon>
        <taxon>Chitinophagales</taxon>
        <taxon>Chitinophagaceae</taxon>
        <taxon>Chitinophaga</taxon>
    </lineage>
</organism>
<gene>
    <name evidence="1" type="ORF">LX64_04768</name>
</gene>
<dbReference type="RefSeq" id="WP_111600155.1">
    <property type="nucleotide sequence ID" value="NZ_QLLL01000012.1"/>
</dbReference>
<evidence type="ECO:0000313" key="1">
    <source>
        <dbReference type="EMBL" id="RAI98406.1"/>
    </source>
</evidence>
<dbReference type="EMBL" id="QLLL01000012">
    <property type="protein sequence ID" value="RAI98406.1"/>
    <property type="molecule type" value="Genomic_DNA"/>
</dbReference>
<protein>
    <submittedName>
        <fullName evidence="1">Uncharacterized protein</fullName>
    </submittedName>
</protein>
<accession>A0A327Q9C8</accession>
<proteinExistence type="predicted"/>
<evidence type="ECO:0000313" key="2">
    <source>
        <dbReference type="Proteomes" id="UP000249547"/>
    </source>
</evidence>
<dbReference type="OrthoDB" id="9990232at2"/>
<sequence length="172" mass="20508">MGYPFTPHCDLQEKPYYFFVTDKGLSYVVEFYRSMNHFDDDVLYNEGKTFEVNFRRLDSEYNSKSHYDPFIAITLRNIILFHIQQHDELNIYTFLCDSVDLLDKVRSKYFRRMAKSKGLDWKFISFEILPPNPNGSASYLGVVIHQEHPNFFYFLMAFHYHATLMVAHEKTA</sequence>
<dbReference type="Proteomes" id="UP000249547">
    <property type="component" value="Unassembled WGS sequence"/>
</dbReference>
<dbReference type="AlphaFoldDB" id="A0A327Q9C8"/>
<reference evidence="1 2" key="1">
    <citation type="submission" date="2018-06" db="EMBL/GenBank/DDBJ databases">
        <title>Genomic Encyclopedia of Archaeal and Bacterial Type Strains, Phase II (KMG-II): from individual species to whole genera.</title>
        <authorList>
            <person name="Goeker M."/>
        </authorList>
    </citation>
    <scope>NUCLEOTIDE SEQUENCE [LARGE SCALE GENOMIC DNA]</scope>
    <source>
        <strain evidence="1 2">DSM 23857</strain>
    </source>
</reference>
<comment type="caution">
    <text evidence="1">The sequence shown here is derived from an EMBL/GenBank/DDBJ whole genome shotgun (WGS) entry which is preliminary data.</text>
</comment>
<keyword evidence="2" id="KW-1185">Reference proteome</keyword>